<keyword evidence="2" id="KW-1185">Reference proteome</keyword>
<proteinExistence type="predicted"/>
<gene>
    <name evidence="1" type="ORF">FGO68_gene4105</name>
</gene>
<dbReference type="AlphaFoldDB" id="A0A8J8N9M2"/>
<reference evidence="1" key="1">
    <citation type="submission" date="2019-06" db="EMBL/GenBank/DDBJ databases">
        <authorList>
            <person name="Zheng W."/>
        </authorList>
    </citation>
    <scope>NUCLEOTIDE SEQUENCE</scope>
    <source>
        <strain evidence="1">QDHG01</strain>
    </source>
</reference>
<name>A0A8J8N9M2_HALGN</name>
<protein>
    <submittedName>
        <fullName evidence="1">Uncharacterized protein</fullName>
    </submittedName>
</protein>
<sequence length="174" mass="19625">MISNKLFMSQTKKSYQSLGCEISLPRKEGRMFEQYSSLLETFINKIFLITHFIQYEFGQYLQLLRGAITTSMPPILTTSEFSPHMKSAQSNSGATTSIRDGSSSNGLLDLAIYPLSFSSGFFTMERRYLAMPIGWRRLATSLPLGFLHISYLCLSLSMQSTESCSLRLVLPLTM</sequence>
<comment type="caution">
    <text evidence="1">The sequence shown here is derived from an EMBL/GenBank/DDBJ whole genome shotgun (WGS) entry which is preliminary data.</text>
</comment>
<evidence type="ECO:0000313" key="1">
    <source>
        <dbReference type="EMBL" id="TNV70710.1"/>
    </source>
</evidence>
<dbReference type="EMBL" id="RRYP01033543">
    <property type="protein sequence ID" value="TNV70710.1"/>
    <property type="molecule type" value="Genomic_DNA"/>
</dbReference>
<accession>A0A8J8N9M2</accession>
<dbReference type="Proteomes" id="UP000785679">
    <property type="component" value="Unassembled WGS sequence"/>
</dbReference>
<evidence type="ECO:0000313" key="2">
    <source>
        <dbReference type="Proteomes" id="UP000785679"/>
    </source>
</evidence>
<organism evidence="1 2">
    <name type="scientific">Halteria grandinella</name>
    <dbReference type="NCBI Taxonomy" id="5974"/>
    <lineage>
        <taxon>Eukaryota</taxon>
        <taxon>Sar</taxon>
        <taxon>Alveolata</taxon>
        <taxon>Ciliophora</taxon>
        <taxon>Intramacronucleata</taxon>
        <taxon>Spirotrichea</taxon>
        <taxon>Stichotrichia</taxon>
        <taxon>Sporadotrichida</taxon>
        <taxon>Halteriidae</taxon>
        <taxon>Halteria</taxon>
    </lineage>
</organism>